<reference evidence="1 2" key="1">
    <citation type="submission" date="2016-10" db="EMBL/GenBank/DDBJ databases">
        <authorList>
            <person name="de Groot N.N."/>
        </authorList>
    </citation>
    <scope>NUCLEOTIDE SEQUENCE [LARGE SCALE GENOMIC DNA]</scope>
    <source>
        <strain evidence="1 2">DSM 19033</strain>
    </source>
</reference>
<evidence type="ECO:0000313" key="2">
    <source>
        <dbReference type="Proteomes" id="UP000198850"/>
    </source>
</evidence>
<protein>
    <submittedName>
        <fullName evidence="1">Uncharacterized protein</fullName>
    </submittedName>
</protein>
<name>A0A1H3WBP6_9SPHI</name>
<keyword evidence="2" id="KW-1185">Reference proteome</keyword>
<dbReference type="EMBL" id="FNRA01000001">
    <property type="protein sequence ID" value="SDZ83688.1"/>
    <property type="molecule type" value="Genomic_DNA"/>
</dbReference>
<gene>
    <name evidence="1" type="ORF">SAMN05443550_101154</name>
</gene>
<accession>A0A1H3WBP6</accession>
<sequence length="53" mass="5834">MPEGPSVVILRENIIKNEVLYRTRVQPLTEVSALKPAKDLPALPSSFPQETCG</sequence>
<evidence type="ECO:0000313" key="1">
    <source>
        <dbReference type="EMBL" id="SDZ83688.1"/>
    </source>
</evidence>
<dbReference type="AlphaFoldDB" id="A0A1H3WBP6"/>
<dbReference type="Proteomes" id="UP000198850">
    <property type="component" value="Unassembled WGS sequence"/>
</dbReference>
<organism evidence="1 2">
    <name type="scientific">Pedobacter hartonius</name>
    <dbReference type="NCBI Taxonomy" id="425514"/>
    <lineage>
        <taxon>Bacteria</taxon>
        <taxon>Pseudomonadati</taxon>
        <taxon>Bacteroidota</taxon>
        <taxon>Sphingobacteriia</taxon>
        <taxon>Sphingobacteriales</taxon>
        <taxon>Sphingobacteriaceae</taxon>
        <taxon>Pedobacter</taxon>
    </lineage>
</organism>
<proteinExistence type="predicted"/>
<dbReference type="RefSeq" id="WP_175470446.1">
    <property type="nucleotide sequence ID" value="NZ_FNRA01000001.1"/>
</dbReference>